<protein>
    <recommendedName>
        <fullName evidence="3">RNase H type-1 domain-containing protein</fullName>
    </recommendedName>
</protein>
<accession>A0A4C1UQY1</accession>
<proteinExistence type="predicted"/>
<gene>
    <name evidence="1" type="ORF">EVAR_19104_1</name>
</gene>
<comment type="caution">
    <text evidence="1">The sequence shown here is derived from an EMBL/GenBank/DDBJ whole genome shotgun (WGS) entry which is preliminary data.</text>
</comment>
<dbReference type="EMBL" id="BGZK01000204">
    <property type="protein sequence ID" value="GBP28254.1"/>
    <property type="molecule type" value="Genomic_DNA"/>
</dbReference>
<name>A0A4C1UQY1_EUMVA</name>
<evidence type="ECO:0008006" key="3">
    <source>
        <dbReference type="Google" id="ProtNLM"/>
    </source>
</evidence>
<dbReference type="OrthoDB" id="411823at2759"/>
<dbReference type="Proteomes" id="UP000299102">
    <property type="component" value="Unassembled WGS sequence"/>
</dbReference>
<evidence type="ECO:0000313" key="1">
    <source>
        <dbReference type="EMBL" id="GBP28254.1"/>
    </source>
</evidence>
<sequence>MSKRNGDSTFRLETFCTVFQAEILTLKMAIKKVLRGTDKTNDILSDSISTLKDERCNVVGGGTAETYAGTADNEHADELAGNTALKKKTKADYDTTNHAKRVIRVASLEK</sequence>
<evidence type="ECO:0000313" key="2">
    <source>
        <dbReference type="Proteomes" id="UP000299102"/>
    </source>
</evidence>
<reference evidence="1 2" key="1">
    <citation type="journal article" date="2019" name="Commun. Biol.">
        <title>The bagworm genome reveals a unique fibroin gene that provides high tensile strength.</title>
        <authorList>
            <person name="Kono N."/>
            <person name="Nakamura H."/>
            <person name="Ohtoshi R."/>
            <person name="Tomita M."/>
            <person name="Numata K."/>
            <person name="Arakawa K."/>
        </authorList>
    </citation>
    <scope>NUCLEOTIDE SEQUENCE [LARGE SCALE GENOMIC DNA]</scope>
</reference>
<dbReference type="AlphaFoldDB" id="A0A4C1UQY1"/>
<keyword evidence="2" id="KW-1185">Reference proteome</keyword>
<organism evidence="1 2">
    <name type="scientific">Eumeta variegata</name>
    <name type="common">Bagworm moth</name>
    <name type="synonym">Eumeta japonica</name>
    <dbReference type="NCBI Taxonomy" id="151549"/>
    <lineage>
        <taxon>Eukaryota</taxon>
        <taxon>Metazoa</taxon>
        <taxon>Ecdysozoa</taxon>
        <taxon>Arthropoda</taxon>
        <taxon>Hexapoda</taxon>
        <taxon>Insecta</taxon>
        <taxon>Pterygota</taxon>
        <taxon>Neoptera</taxon>
        <taxon>Endopterygota</taxon>
        <taxon>Lepidoptera</taxon>
        <taxon>Glossata</taxon>
        <taxon>Ditrysia</taxon>
        <taxon>Tineoidea</taxon>
        <taxon>Psychidae</taxon>
        <taxon>Oiketicinae</taxon>
        <taxon>Eumeta</taxon>
    </lineage>
</organism>